<reference evidence="2 3" key="1">
    <citation type="submission" date="2017-06" db="EMBL/GenBank/DDBJ databases">
        <authorList>
            <person name="Kim H.J."/>
            <person name="Triplett B.A."/>
        </authorList>
    </citation>
    <scope>NUCLEOTIDE SEQUENCE [LARGE SCALE GENOMIC DNA]</scope>
    <source>
        <strain evidence="2 3">SCA</strain>
    </source>
</reference>
<organism evidence="2 3">
    <name type="scientific">Anaerovirgula multivorans</name>
    <dbReference type="NCBI Taxonomy" id="312168"/>
    <lineage>
        <taxon>Bacteria</taxon>
        <taxon>Bacillati</taxon>
        <taxon>Bacillota</taxon>
        <taxon>Clostridia</taxon>
        <taxon>Peptostreptococcales</taxon>
        <taxon>Natronincolaceae</taxon>
        <taxon>Anaerovirgula</taxon>
    </lineage>
</organism>
<feature type="signal peptide" evidence="1">
    <location>
        <begin position="1"/>
        <end position="24"/>
    </location>
</feature>
<keyword evidence="1" id="KW-0732">Signal</keyword>
<name>A0A239ELK1_9FIRM</name>
<proteinExistence type="predicted"/>
<accession>A0A239ELK1</accession>
<feature type="chain" id="PRO_5012014658" evidence="1">
    <location>
        <begin position="25"/>
        <end position="316"/>
    </location>
</feature>
<gene>
    <name evidence="2" type="ORF">SAMN05446037_101091</name>
</gene>
<evidence type="ECO:0000256" key="1">
    <source>
        <dbReference type="SAM" id="SignalP"/>
    </source>
</evidence>
<keyword evidence="3" id="KW-1185">Reference proteome</keyword>
<dbReference type="Gene3D" id="2.50.20.20">
    <property type="match status" value="1"/>
</dbReference>
<dbReference type="OrthoDB" id="1950397at2"/>
<evidence type="ECO:0000313" key="3">
    <source>
        <dbReference type="Proteomes" id="UP000198304"/>
    </source>
</evidence>
<dbReference type="Proteomes" id="UP000198304">
    <property type="component" value="Unassembled WGS sequence"/>
</dbReference>
<evidence type="ECO:0000313" key="2">
    <source>
        <dbReference type="EMBL" id="SNS45271.1"/>
    </source>
</evidence>
<dbReference type="AlphaFoldDB" id="A0A239ELK1"/>
<dbReference type="RefSeq" id="WP_089283131.1">
    <property type="nucleotide sequence ID" value="NZ_FZOJ01000010.1"/>
</dbReference>
<sequence length="316" mass="36565">MKKTKGIILLSVLLVLSMTMTAFADTNETSAITKEGMTASEMLEMVSDKLLEYKTLKNIIEIDMTSQVIDKTQEKEEAAEMVMNMLMEAAMDQENDKIYIVNTVKTVLGEETLEDNTEALKDGNVMYKKPPRVDKWIQQDLNPITQEFEALLGTNMQNGTDITKKQMELFGMTATYLEEEEIDEEDYYVILITVDKEKFKAVIDEVLDKIMTLSVEMMDVEEVDELEEEEMKEAIKAMMTEIITGMDMEVEYKYYINKETKVLEKMDFDQVIHMEMGMMEQHITSTGAIKFYDFDEPVEIPEIQPEDIMNFVEMIE</sequence>
<protein>
    <submittedName>
        <fullName evidence="2">Uncharacterized protein</fullName>
    </submittedName>
</protein>
<dbReference type="EMBL" id="FZOJ01000010">
    <property type="protein sequence ID" value="SNS45271.1"/>
    <property type="molecule type" value="Genomic_DNA"/>
</dbReference>